<reference evidence="2" key="1">
    <citation type="submission" date="2021-02" db="EMBL/GenBank/DDBJ databases">
        <authorList>
            <person name="Nowell W R."/>
        </authorList>
    </citation>
    <scope>NUCLEOTIDE SEQUENCE</scope>
</reference>
<dbReference type="Proteomes" id="UP000663844">
    <property type="component" value="Unassembled WGS sequence"/>
</dbReference>
<evidence type="ECO:0000313" key="1">
    <source>
        <dbReference type="EMBL" id="CAF1254804.1"/>
    </source>
</evidence>
<sequence>MYPSLVNEKSKNNSKYSNIILYAAVFHMFLNNDRQIYIKSPEYLIKPNGVYVHICFNERETREGGLRRIKKAHLNELFSSDND</sequence>
<comment type="caution">
    <text evidence="2">The sequence shown here is derived from an EMBL/GenBank/DDBJ whole genome shotgun (WGS) entry which is preliminary data.</text>
</comment>
<dbReference type="EMBL" id="CAJNOG010000464">
    <property type="protein sequence ID" value="CAF1254804.1"/>
    <property type="molecule type" value="Genomic_DNA"/>
</dbReference>
<organism evidence="2 3">
    <name type="scientific">Adineta steineri</name>
    <dbReference type="NCBI Taxonomy" id="433720"/>
    <lineage>
        <taxon>Eukaryota</taxon>
        <taxon>Metazoa</taxon>
        <taxon>Spiralia</taxon>
        <taxon>Gnathifera</taxon>
        <taxon>Rotifera</taxon>
        <taxon>Eurotatoria</taxon>
        <taxon>Bdelloidea</taxon>
        <taxon>Adinetida</taxon>
        <taxon>Adinetidae</taxon>
        <taxon>Adineta</taxon>
    </lineage>
</organism>
<dbReference type="AlphaFoldDB" id="A0A818I9Y1"/>
<gene>
    <name evidence="1" type="ORF">JYZ213_LOCUS29816</name>
    <name evidence="2" type="ORF">OXD698_LOCUS2160</name>
</gene>
<dbReference type="Proteomes" id="UP000663845">
    <property type="component" value="Unassembled WGS sequence"/>
</dbReference>
<accession>A0A818I9Y1</accession>
<dbReference type="EMBL" id="CAJOAZ010000068">
    <property type="protein sequence ID" value="CAF3516117.1"/>
    <property type="molecule type" value="Genomic_DNA"/>
</dbReference>
<protein>
    <submittedName>
        <fullName evidence="2">Uncharacterized protein</fullName>
    </submittedName>
</protein>
<evidence type="ECO:0000313" key="2">
    <source>
        <dbReference type="EMBL" id="CAF3516117.1"/>
    </source>
</evidence>
<evidence type="ECO:0000313" key="3">
    <source>
        <dbReference type="Proteomes" id="UP000663844"/>
    </source>
</evidence>
<proteinExistence type="predicted"/>
<name>A0A818I9Y1_9BILA</name>